<dbReference type="GO" id="GO:0005085">
    <property type="term" value="F:guanyl-nucleotide exchange factor activity"/>
    <property type="evidence" value="ECO:0007669"/>
    <property type="project" value="InterPro"/>
</dbReference>
<dbReference type="SMART" id="SM00248">
    <property type="entry name" value="ANK"/>
    <property type="match status" value="7"/>
</dbReference>
<evidence type="ECO:0000259" key="4">
    <source>
        <dbReference type="PROSITE" id="PS50211"/>
    </source>
</evidence>
<proteinExistence type="inferred from homology"/>
<organism evidence="5">
    <name type="scientific">Cladocopium goreaui</name>
    <dbReference type="NCBI Taxonomy" id="2562237"/>
    <lineage>
        <taxon>Eukaryota</taxon>
        <taxon>Sar</taxon>
        <taxon>Alveolata</taxon>
        <taxon>Dinophyceae</taxon>
        <taxon>Suessiales</taxon>
        <taxon>Symbiodiniaceae</taxon>
        <taxon>Cladocopium</taxon>
    </lineage>
</organism>
<dbReference type="SUPFAM" id="SSF48403">
    <property type="entry name" value="Ankyrin repeat"/>
    <property type="match status" value="1"/>
</dbReference>
<evidence type="ECO:0000256" key="2">
    <source>
        <dbReference type="PROSITE-ProRule" id="PRU00023"/>
    </source>
</evidence>
<dbReference type="GO" id="GO:0055037">
    <property type="term" value="C:recycling endosome"/>
    <property type="evidence" value="ECO:0007669"/>
    <property type="project" value="TreeGrafter"/>
</dbReference>
<feature type="repeat" description="ANK" evidence="2">
    <location>
        <begin position="858"/>
        <end position="890"/>
    </location>
</feature>
<evidence type="ECO:0000313" key="7">
    <source>
        <dbReference type="Proteomes" id="UP001152797"/>
    </source>
</evidence>
<dbReference type="AlphaFoldDB" id="A0A9P1C994"/>
<dbReference type="InterPro" id="IPR036770">
    <property type="entry name" value="Ankyrin_rpt-contain_sf"/>
</dbReference>
<evidence type="ECO:0000256" key="1">
    <source>
        <dbReference type="ARBA" id="ARBA00007159"/>
    </source>
</evidence>
<dbReference type="OrthoDB" id="417513at2759"/>
<protein>
    <submittedName>
        <fullName evidence="6">Ankyrin repeat, PH and SEC7 domain containing protein secG</fullName>
    </submittedName>
</protein>
<dbReference type="Gene3D" id="1.25.40.20">
    <property type="entry name" value="Ankyrin repeat-containing domain"/>
    <property type="match status" value="3"/>
</dbReference>
<dbReference type="Pfam" id="PF12796">
    <property type="entry name" value="Ank_2"/>
    <property type="match status" value="3"/>
</dbReference>
<reference evidence="5" key="1">
    <citation type="submission" date="2022-10" db="EMBL/GenBank/DDBJ databases">
        <authorList>
            <person name="Chen Y."/>
            <person name="Dougan E. K."/>
            <person name="Chan C."/>
            <person name="Rhodes N."/>
            <person name="Thang M."/>
        </authorList>
    </citation>
    <scope>NUCLEOTIDE SEQUENCE</scope>
</reference>
<dbReference type="Proteomes" id="UP001152797">
    <property type="component" value="Unassembled WGS sequence"/>
</dbReference>
<dbReference type="PANTHER" id="PTHR13677">
    <property type="entry name" value="LD41638P"/>
    <property type="match status" value="1"/>
</dbReference>
<comment type="similarity">
    <text evidence="1">Belongs to the DENND6 family.</text>
</comment>
<dbReference type="InterPro" id="IPR024224">
    <property type="entry name" value="DENND6"/>
</dbReference>
<feature type="region of interest" description="Disordered" evidence="3">
    <location>
        <begin position="81"/>
        <end position="100"/>
    </location>
</feature>
<comment type="caution">
    <text evidence="5">The sequence shown here is derived from an EMBL/GenBank/DDBJ whole genome shotgun (WGS) entry which is preliminary data.</text>
</comment>
<keyword evidence="7" id="KW-1185">Reference proteome</keyword>
<dbReference type="EMBL" id="CAMXCT020001123">
    <property type="protein sequence ID" value="CAL1140358.1"/>
    <property type="molecule type" value="Genomic_DNA"/>
</dbReference>
<sequence length="975" mass="108171">MDPEPESVAPETVTAFQRWARCFCVCVFDLEQGQRLELEFPADSLADEDRQLLRYLAFPDFGPSRSAVESAVFPLRFRRGSGASRGVSRTGRSPCGPGPKREDGFYYAASSFQQQPDEASKRKCSQRSLVVVSQHSFLSLWATLVMRLGQLQHLPFRELLQKAVQAMAEWPNPLSPSSTKMMTLPLLGGILDFCPPGATQFGTANGNLLTASSPVDEPGWSCTTAWSTGSRSKQQQQQRARAGAAAAWASLAAEELDFVADQLGLTTIPPGPSGQCQPYSAFAPLSSCLWPLWEVALCGEPLVIFSPDYPTRVAGAVLAVTSLISPVEYMGDYRPYFTIYDGDFEYYRNCVQSNAISSQAAIFGVTNPMIMQLWARFPTGLLLRPLHGGTLPLPEAHHQVLLESPQGERLQRLRREPLPKVKGTKPWGSIIDDQHDERLIMQPDEQFLALLETPCDEDKDQMARRYFYELTLAFLRPFLPHLKLLKGPEAFNEESFLASLQPVGPFSQLPRADCQLLYDRFINGINFQPWLTKELAKQHLNDKDSAGAVSPSDESASCSGVADEKTVCKDWFSQHQGFAWTVLGSSVTAELEELRDVMLDHFEAAGGQELPMATLYAEVQSLQLRSKVPKFWGKFSSQLGQDREAGECINLSELTVFLLLWLRALEKGLVGLVRVDLGEALHLAIKDDRKSDLDRLLEKGADPSYRGKRGQTALHEAAWYGRAYCIKELLRVMPEVMAEKDRAGQTAIHCAAAEGHHASLEELLGMRQTPREVPLELLSAKSYKIGWTALHYAAHNGHAECCRLLMSAASQAPEFIGAVTNTGRTALHLASVNGHRKCLNILLRTHMAKKLMTTQSMDGHTAMHLAARFGQENCVKTLAKKLPDLVKVKNFSGHPSLHEAARRGNNKCVETLMALGGGNELSKSTKYYAETRGHSDIADALIEMEQRFKRQQTALLRRRSTRSMSFSQSLPNIAM</sequence>
<dbReference type="EMBL" id="CAMXCT010001123">
    <property type="protein sequence ID" value="CAI3986983.1"/>
    <property type="molecule type" value="Genomic_DNA"/>
</dbReference>
<evidence type="ECO:0000256" key="3">
    <source>
        <dbReference type="SAM" id="MobiDB-lite"/>
    </source>
</evidence>
<dbReference type="InterPro" id="IPR002110">
    <property type="entry name" value="Ankyrin_rpt"/>
</dbReference>
<feature type="repeat" description="ANK" evidence="2">
    <location>
        <begin position="822"/>
        <end position="844"/>
    </location>
</feature>
<accession>A0A9P1C994</accession>
<dbReference type="InterPro" id="IPR037516">
    <property type="entry name" value="Tripartite_DENN"/>
</dbReference>
<reference evidence="6 7" key="2">
    <citation type="submission" date="2024-05" db="EMBL/GenBank/DDBJ databases">
        <authorList>
            <person name="Chen Y."/>
            <person name="Shah S."/>
            <person name="Dougan E. K."/>
            <person name="Thang M."/>
            <person name="Chan C."/>
        </authorList>
    </citation>
    <scope>NUCLEOTIDE SEQUENCE [LARGE SCALE GENOMIC DNA]</scope>
</reference>
<dbReference type="EMBL" id="CAMXCT030001123">
    <property type="protein sequence ID" value="CAL4774295.1"/>
    <property type="molecule type" value="Genomic_DNA"/>
</dbReference>
<evidence type="ECO:0000313" key="6">
    <source>
        <dbReference type="EMBL" id="CAL4774295.1"/>
    </source>
</evidence>
<name>A0A9P1C994_9DINO</name>
<feature type="repeat" description="ANK" evidence="2">
    <location>
        <begin position="785"/>
        <end position="811"/>
    </location>
</feature>
<dbReference type="PROSITE" id="PS50211">
    <property type="entry name" value="DENN"/>
    <property type="match status" value="1"/>
</dbReference>
<dbReference type="PANTHER" id="PTHR13677:SF0">
    <property type="entry name" value="LD41638P"/>
    <property type="match status" value="1"/>
</dbReference>
<feature type="compositionally biased region" description="Low complexity" evidence="3">
    <location>
        <begin position="81"/>
        <end position="93"/>
    </location>
</feature>
<dbReference type="PROSITE" id="PS50088">
    <property type="entry name" value="ANK_REPEAT"/>
    <property type="match status" value="3"/>
</dbReference>
<dbReference type="PROSITE" id="PS50297">
    <property type="entry name" value="ANK_REP_REGION"/>
    <property type="match status" value="2"/>
</dbReference>
<feature type="domain" description="UDENN" evidence="4">
    <location>
        <begin position="21"/>
        <end position="532"/>
    </location>
</feature>
<keyword evidence="2" id="KW-0040">ANK repeat</keyword>
<evidence type="ECO:0000313" key="5">
    <source>
        <dbReference type="EMBL" id="CAI3986983.1"/>
    </source>
</evidence>
<gene>
    <name evidence="5" type="ORF">C1SCF055_LOCUS14292</name>
</gene>